<dbReference type="InterPro" id="IPR047272">
    <property type="entry name" value="S49_SppA_C"/>
</dbReference>
<dbReference type="Pfam" id="PF08496">
    <property type="entry name" value="Peptidase_S49_N"/>
    <property type="match status" value="1"/>
</dbReference>
<comment type="similarity">
    <text evidence="2">Belongs to the peptidase S49 family.</text>
</comment>
<dbReference type="Gene3D" id="6.20.330.10">
    <property type="match status" value="1"/>
</dbReference>
<dbReference type="PANTHER" id="PTHR42987:SF4">
    <property type="entry name" value="PROTEASE SOHB-RELATED"/>
    <property type="match status" value="1"/>
</dbReference>
<evidence type="ECO:0000313" key="14">
    <source>
        <dbReference type="EMBL" id="HIW07449.1"/>
    </source>
</evidence>
<comment type="subcellular location">
    <subcellularLocation>
        <location evidence="1">Cell membrane</location>
    </subcellularLocation>
</comment>
<accession>A0A9D1Q7D4</accession>
<keyword evidence="6 14" id="KW-0378">Hydrolase</keyword>
<evidence type="ECO:0000256" key="5">
    <source>
        <dbReference type="ARBA" id="ARBA00022692"/>
    </source>
</evidence>
<evidence type="ECO:0000313" key="15">
    <source>
        <dbReference type="Proteomes" id="UP000823934"/>
    </source>
</evidence>
<keyword evidence="7" id="KW-0720">Serine protease</keyword>
<dbReference type="GO" id="GO:0006508">
    <property type="term" value="P:proteolysis"/>
    <property type="evidence" value="ECO:0007669"/>
    <property type="project" value="UniProtKB-KW"/>
</dbReference>
<evidence type="ECO:0000259" key="13">
    <source>
        <dbReference type="Pfam" id="PF08496"/>
    </source>
</evidence>
<evidence type="ECO:0000259" key="12">
    <source>
        <dbReference type="Pfam" id="PF01343"/>
    </source>
</evidence>
<dbReference type="AlphaFoldDB" id="A0A9D1Q7D4"/>
<feature type="domain" description="Peptidase S49" evidence="12">
    <location>
        <begin position="197"/>
        <end position="345"/>
    </location>
</feature>
<dbReference type="GO" id="GO:0005886">
    <property type="term" value="C:plasma membrane"/>
    <property type="evidence" value="ECO:0007669"/>
    <property type="project" value="UniProtKB-SubCell"/>
</dbReference>
<gene>
    <name evidence="14" type="primary">sohB</name>
    <name evidence="14" type="ORF">H9889_09035</name>
</gene>
<keyword evidence="4 14" id="KW-0645">Protease</keyword>
<evidence type="ECO:0000256" key="7">
    <source>
        <dbReference type="ARBA" id="ARBA00022825"/>
    </source>
</evidence>
<dbReference type="PANTHER" id="PTHR42987">
    <property type="entry name" value="PEPTIDASE S49"/>
    <property type="match status" value="1"/>
</dbReference>
<proteinExistence type="inferred from homology"/>
<feature type="domain" description="Peptidase S49 N-terminal proteobacteria" evidence="13">
    <location>
        <begin position="3"/>
        <end position="193"/>
    </location>
</feature>
<dbReference type="SUPFAM" id="SSF52096">
    <property type="entry name" value="ClpP/crotonase"/>
    <property type="match status" value="1"/>
</dbReference>
<evidence type="ECO:0000256" key="9">
    <source>
        <dbReference type="ARBA" id="ARBA00023136"/>
    </source>
</evidence>
<dbReference type="CDD" id="cd07023">
    <property type="entry name" value="S49_Sppa_N_C"/>
    <property type="match status" value="1"/>
</dbReference>
<keyword evidence="5 11" id="KW-0812">Transmembrane</keyword>
<dbReference type="Pfam" id="PF01343">
    <property type="entry name" value="Peptidase_S49"/>
    <property type="match status" value="1"/>
</dbReference>
<keyword evidence="3" id="KW-1003">Cell membrane</keyword>
<feature type="compositionally biased region" description="Acidic residues" evidence="10">
    <location>
        <begin position="94"/>
        <end position="104"/>
    </location>
</feature>
<comment type="caution">
    <text evidence="14">The sequence shown here is derived from an EMBL/GenBank/DDBJ whole genome shotgun (WGS) entry which is preliminary data.</text>
</comment>
<dbReference type="EMBL" id="DXHP01000195">
    <property type="protein sequence ID" value="HIW07449.1"/>
    <property type="molecule type" value="Genomic_DNA"/>
</dbReference>
<evidence type="ECO:0000256" key="10">
    <source>
        <dbReference type="SAM" id="MobiDB-lite"/>
    </source>
</evidence>
<organism evidence="14 15">
    <name type="scientific">Candidatus Ignatzschineria merdigallinarum</name>
    <dbReference type="NCBI Taxonomy" id="2838621"/>
    <lineage>
        <taxon>Bacteria</taxon>
        <taxon>Pseudomonadati</taxon>
        <taxon>Pseudomonadota</taxon>
        <taxon>Gammaproteobacteria</taxon>
        <taxon>Cardiobacteriales</taxon>
        <taxon>Ignatzschineriaceae</taxon>
        <taxon>Ignatzschineria</taxon>
    </lineage>
</organism>
<reference evidence="14" key="1">
    <citation type="journal article" date="2021" name="PeerJ">
        <title>Extensive microbial diversity within the chicken gut microbiome revealed by metagenomics and culture.</title>
        <authorList>
            <person name="Gilroy R."/>
            <person name="Ravi A."/>
            <person name="Getino M."/>
            <person name="Pursley I."/>
            <person name="Horton D.L."/>
            <person name="Alikhan N.F."/>
            <person name="Baker D."/>
            <person name="Gharbi K."/>
            <person name="Hall N."/>
            <person name="Watson M."/>
            <person name="Adriaenssens E.M."/>
            <person name="Foster-Nyarko E."/>
            <person name="Jarju S."/>
            <person name="Secka A."/>
            <person name="Antonio M."/>
            <person name="Oren A."/>
            <person name="Chaudhuri R.R."/>
            <person name="La Ragione R."/>
            <person name="Hildebrand F."/>
            <person name="Pallen M.J."/>
        </authorList>
    </citation>
    <scope>NUCLEOTIDE SEQUENCE</scope>
    <source>
        <strain evidence="14">CHK160-9182</strain>
    </source>
</reference>
<keyword evidence="9 11" id="KW-0472">Membrane</keyword>
<protein>
    <submittedName>
        <fullName evidence="14">Protease SohB</fullName>
        <ecNumber evidence="14">3.4.21.-</ecNumber>
    </submittedName>
</protein>
<evidence type="ECO:0000256" key="2">
    <source>
        <dbReference type="ARBA" id="ARBA00008683"/>
    </source>
</evidence>
<name>A0A9D1Q7D4_9GAMM</name>
<dbReference type="GO" id="GO:0004252">
    <property type="term" value="F:serine-type endopeptidase activity"/>
    <property type="evidence" value="ECO:0007669"/>
    <property type="project" value="InterPro"/>
</dbReference>
<dbReference type="EC" id="3.4.21.-" evidence="14"/>
<evidence type="ECO:0000256" key="4">
    <source>
        <dbReference type="ARBA" id="ARBA00022670"/>
    </source>
</evidence>
<dbReference type="Proteomes" id="UP000823934">
    <property type="component" value="Unassembled WGS sequence"/>
</dbReference>
<dbReference type="InterPro" id="IPR002142">
    <property type="entry name" value="Peptidase_S49"/>
</dbReference>
<dbReference type="NCBIfam" id="NF008745">
    <property type="entry name" value="PRK11778.1"/>
    <property type="match status" value="1"/>
</dbReference>
<evidence type="ECO:0000256" key="8">
    <source>
        <dbReference type="ARBA" id="ARBA00022989"/>
    </source>
</evidence>
<keyword evidence="8 11" id="KW-1133">Transmembrane helix</keyword>
<feature type="region of interest" description="Disordered" evidence="10">
    <location>
        <begin position="62"/>
        <end position="113"/>
    </location>
</feature>
<evidence type="ECO:0000256" key="1">
    <source>
        <dbReference type="ARBA" id="ARBA00004236"/>
    </source>
</evidence>
<feature type="transmembrane region" description="Helical" evidence="11">
    <location>
        <begin position="7"/>
        <end position="31"/>
    </location>
</feature>
<evidence type="ECO:0000256" key="6">
    <source>
        <dbReference type="ARBA" id="ARBA00022801"/>
    </source>
</evidence>
<evidence type="ECO:0000256" key="11">
    <source>
        <dbReference type="SAM" id="Phobius"/>
    </source>
</evidence>
<reference evidence="14" key="2">
    <citation type="submission" date="2021-04" db="EMBL/GenBank/DDBJ databases">
        <authorList>
            <person name="Gilroy R."/>
        </authorList>
    </citation>
    <scope>NUCLEOTIDE SEQUENCE</scope>
    <source>
        <strain evidence="14">CHK160-9182</strain>
    </source>
</reference>
<dbReference type="InterPro" id="IPR013703">
    <property type="entry name" value="Peptidase_S49_N_proteobac"/>
</dbReference>
<evidence type="ECO:0000256" key="3">
    <source>
        <dbReference type="ARBA" id="ARBA00022475"/>
    </source>
</evidence>
<dbReference type="Gene3D" id="3.90.226.10">
    <property type="entry name" value="2-enoyl-CoA Hydratase, Chain A, domain 1"/>
    <property type="match status" value="1"/>
</dbReference>
<sequence length="373" mass="41861">MVYLIDFILFLAKTATILIGFVVAIIFLVSLRSNNAQSGGKIEFKDIGDHFEQIKEGFLEFKDEESEKDSEENKSSVKNATSVENVDNYAAEDGTLDQESTVESDSDKPKKADTAPKKFWQFWKKSEEPKTERKEKTLYVLEFDGDVHAEEVKNLREEVSTILHIAGKDDEVLVKLTSPGGAVNSYGLAASQLVRIRDKGLNLTVAVDEVAASGGYLMACVANHIVAAPFAIVGSIGVVAELPNFHKVLEKYNIDYEQFTAGEYKRTVTMFGENTDEAKAKFKDELSEIHSVFKDFVQQYRPSLDIQMIATGEYWLAVKAQKLGLVDELQTSDAYILDAIKEKNVYSVKYVEKTTVRQGISRFLTRIMKRVPF</sequence>
<dbReference type="InterPro" id="IPR029045">
    <property type="entry name" value="ClpP/crotonase-like_dom_sf"/>
</dbReference>